<protein>
    <submittedName>
        <fullName evidence="2">Nuclear matrix associated phosphoprotein</fullName>
    </submittedName>
</protein>
<dbReference type="Proteomes" id="UP000241481">
    <property type="component" value="Segment"/>
</dbReference>
<evidence type="ECO:0000313" key="2">
    <source>
        <dbReference type="EMBL" id="BAG74596.1"/>
    </source>
</evidence>
<reference evidence="2 3" key="2">
    <citation type="journal article" date="2009" name="Virus Genes">
        <title>Comparative genomic sequence analysis of novel Helicoverpa armigera nucleopolyhedrovirus (NPV) isolated from Kenya and three other previously sequenced Helicoverpa spp. NPVs.</title>
        <authorList>
            <person name="Ogembo J.G."/>
            <person name="Caoili B.L."/>
            <person name="Shikata M."/>
            <person name="Chaeychomsri S."/>
            <person name="Kobayashi M."/>
            <person name="Ikeda M."/>
        </authorList>
    </citation>
    <scope>NUCLEOTIDE SEQUENCE [LARGE SCALE GENOMIC DNA]</scope>
    <source>
        <strain evidence="2 3">NNg1</strain>
    </source>
</reference>
<organism evidence="2 3">
    <name type="scientific">Helicoverpa armigera NPV NNg1</name>
    <dbReference type="NCBI Taxonomy" id="566972"/>
    <lineage>
        <taxon>Viruses</taxon>
        <taxon>Viruses incertae sedis</taxon>
        <taxon>Naldaviricetes</taxon>
        <taxon>Lefavirales</taxon>
        <taxon>Baculoviridae</taxon>
        <taxon>Alphabaculovirus</taxon>
        <taxon>Alphabaculovirus helarmigerae</taxon>
    </lineage>
</organism>
<dbReference type="Pfam" id="PF05311">
    <property type="entry name" value="Baculo_PP31"/>
    <property type="match status" value="1"/>
</dbReference>
<evidence type="ECO:0000313" key="3">
    <source>
        <dbReference type="Proteomes" id="UP000241481"/>
    </source>
</evidence>
<feature type="region of interest" description="Disordered" evidence="1">
    <location>
        <begin position="240"/>
        <end position="312"/>
    </location>
</feature>
<dbReference type="EMBL" id="AP010907">
    <property type="protein sequence ID" value="BAG74596.1"/>
    <property type="molecule type" value="Genomic_DNA"/>
</dbReference>
<dbReference type="InterPro" id="IPR007975">
    <property type="entry name" value="Baculo_pp39"/>
</dbReference>
<proteinExistence type="predicted"/>
<evidence type="ECO:0000256" key="1">
    <source>
        <dbReference type="SAM" id="MobiDB-lite"/>
    </source>
</evidence>
<accession>B5X026</accession>
<feature type="compositionally biased region" description="Low complexity" evidence="1">
    <location>
        <begin position="265"/>
        <end position="295"/>
    </location>
</feature>
<reference evidence="2 3" key="1">
    <citation type="journal article" date="2007" name="J. Insect Biotechnol. Sericology">
        <title>Cloning and comparative characterization of nucleopolyhedroviruses isolated from African bollworm, Helicoverpa armigera, (Lepidoptera: Noctuidae) in different geographic regions.</title>
        <authorList>
            <person name="Ogembo J.G."/>
            <person name="Chaeychomsri S."/>
            <person name="Kamiya K."/>
            <person name="Ishikawa H."/>
            <person name="Katou Y."/>
            <person name="Ikeda M."/>
            <person name="Kobayashi M."/>
        </authorList>
    </citation>
    <scope>NUCLEOTIDE SEQUENCE [LARGE SCALE GENOMIC DNA]</scope>
    <source>
        <strain evidence="2 3">NNg1</strain>
    </source>
</reference>
<feature type="compositionally biased region" description="Basic residues" evidence="1">
    <location>
        <begin position="253"/>
        <end position="264"/>
    </location>
</feature>
<name>B5X026_9ABAC</name>
<sequence>MTSIPAESLIIKLENSVYNKTHIETLVNVINLFEKQKIGYQVHVMPTIADDKKLSKKIKKITSNNKYILFNTFISKIKQSGWPSSSHLWNLVKVHNQSDAFLHIFDYMEKIGKAIIIKKQQISPTPTTNDTNNNNNTTNLLTKSNKTSTVNVKKSDLNLDEIKESNEKRSKVYTEFNNILIYTYTNNKAPATSIIYDSKLTRNVLENAVSQFKKFLHTALNASVSNVTIATKESVVPTVANKTNDTNEEVGKRLRKRKEPKRHQAPSVSSSAPVSKKAKYQHQPQQQQQPLQIHPMSPAMVSDTCDDSQMSA</sequence>